<dbReference type="SMART" id="SM00947">
    <property type="entry name" value="Pro_CA"/>
    <property type="match status" value="1"/>
</dbReference>
<dbReference type="AlphaFoldDB" id="A0A4S1WQN7"/>
<evidence type="ECO:0000313" key="10">
    <source>
        <dbReference type="Proteomes" id="UP000309848"/>
    </source>
</evidence>
<gene>
    <name evidence="9" type="ORF">E5A74_00350</name>
</gene>
<dbReference type="Pfam" id="PF00484">
    <property type="entry name" value="Pro_CA"/>
    <property type="match status" value="1"/>
</dbReference>
<evidence type="ECO:0000256" key="1">
    <source>
        <dbReference type="ARBA" id="ARBA00006217"/>
    </source>
</evidence>
<dbReference type="PROSITE" id="PS00704">
    <property type="entry name" value="PROK_CO2_ANHYDRASE_1"/>
    <property type="match status" value="1"/>
</dbReference>
<comment type="cofactor">
    <cofactor evidence="7">
        <name>Zn(2+)</name>
        <dbReference type="ChEBI" id="CHEBI:29105"/>
    </cofactor>
    <text evidence="7">Binds 1 zinc ion per subunit.</text>
</comment>
<organism evidence="9 10">
    <name type="scientific">Sphingomonas naasensis</name>
    <dbReference type="NCBI Taxonomy" id="1344951"/>
    <lineage>
        <taxon>Bacteria</taxon>
        <taxon>Pseudomonadati</taxon>
        <taxon>Pseudomonadota</taxon>
        <taxon>Alphaproteobacteria</taxon>
        <taxon>Sphingomonadales</taxon>
        <taxon>Sphingomonadaceae</taxon>
        <taxon>Sphingomonas</taxon>
    </lineage>
</organism>
<reference evidence="9 10" key="1">
    <citation type="submission" date="2019-04" db="EMBL/GenBank/DDBJ databases">
        <title>Sphingomonas psychrotolerans sp. nov., isolated from soil in the Tianshan Mountains, Xinjiang, China.</title>
        <authorList>
            <person name="Luo Y."/>
            <person name="Sheng H."/>
        </authorList>
    </citation>
    <scope>NUCLEOTIDE SEQUENCE [LARGE SCALE GENOMIC DNA]</scope>
    <source>
        <strain evidence="9 10">KIS18-15</strain>
    </source>
</reference>
<dbReference type="PROSITE" id="PS00705">
    <property type="entry name" value="PROK_CO2_ANHYDRASE_2"/>
    <property type="match status" value="1"/>
</dbReference>
<comment type="function">
    <text evidence="8">Reversible hydration of carbon dioxide.</text>
</comment>
<proteinExistence type="inferred from homology"/>
<evidence type="ECO:0000256" key="8">
    <source>
        <dbReference type="RuleBase" id="RU003956"/>
    </source>
</evidence>
<feature type="binding site" evidence="7">
    <location>
        <position position="44"/>
    </location>
    <ligand>
        <name>Zn(2+)</name>
        <dbReference type="ChEBI" id="CHEBI:29105"/>
    </ligand>
</feature>
<dbReference type="GO" id="GO:0015976">
    <property type="term" value="P:carbon utilization"/>
    <property type="evidence" value="ECO:0007669"/>
    <property type="project" value="InterPro"/>
</dbReference>
<evidence type="ECO:0000256" key="7">
    <source>
        <dbReference type="PIRSR" id="PIRSR601765-1"/>
    </source>
</evidence>
<keyword evidence="10" id="KW-1185">Reference proteome</keyword>
<dbReference type="GO" id="GO:0008270">
    <property type="term" value="F:zinc ion binding"/>
    <property type="evidence" value="ECO:0007669"/>
    <property type="project" value="UniProtKB-UniRule"/>
</dbReference>
<comment type="catalytic activity">
    <reaction evidence="6 8">
        <text>hydrogencarbonate + H(+) = CO2 + H2O</text>
        <dbReference type="Rhea" id="RHEA:10748"/>
        <dbReference type="ChEBI" id="CHEBI:15377"/>
        <dbReference type="ChEBI" id="CHEBI:15378"/>
        <dbReference type="ChEBI" id="CHEBI:16526"/>
        <dbReference type="ChEBI" id="CHEBI:17544"/>
        <dbReference type="EC" id="4.2.1.1"/>
    </reaction>
</comment>
<name>A0A4S1WQN7_9SPHN</name>
<evidence type="ECO:0000256" key="5">
    <source>
        <dbReference type="ARBA" id="ARBA00023239"/>
    </source>
</evidence>
<dbReference type="InterPro" id="IPR036874">
    <property type="entry name" value="Carbonic_anhydrase_sf"/>
</dbReference>
<evidence type="ECO:0000313" key="9">
    <source>
        <dbReference type="EMBL" id="TGX45668.1"/>
    </source>
</evidence>
<protein>
    <recommendedName>
        <fullName evidence="2 8">Carbonic anhydrase</fullName>
        <ecNumber evidence="2 8">4.2.1.1</ecNumber>
    </recommendedName>
    <alternativeName>
        <fullName evidence="8">Carbonate dehydratase</fullName>
    </alternativeName>
</protein>
<evidence type="ECO:0000256" key="2">
    <source>
        <dbReference type="ARBA" id="ARBA00012925"/>
    </source>
</evidence>
<evidence type="ECO:0000256" key="6">
    <source>
        <dbReference type="ARBA" id="ARBA00048348"/>
    </source>
</evidence>
<sequence length="209" mass="22729">MTDFTDLLDGYQRFRTSEYRRHRDRWSGLSEGQSPRVMVIACSDSRVDPAQIFDTVPGEIFVVRNVANLVPPFEDDASRHGVSAALEFAVNQLEVPEIVVLGHGACGGVAASLSQRFKGAPNGQGGFIAHWVDMLDTARERIVAEHGTGPEAVYALELETVRVSLVNLMTFPFVAERVAAGTLTLHGAYFAIRDGVLHVMDEDGAFAPA</sequence>
<feature type="binding site" evidence="7">
    <location>
        <position position="103"/>
    </location>
    <ligand>
        <name>Zn(2+)</name>
        <dbReference type="ChEBI" id="CHEBI:29105"/>
    </ligand>
</feature>
<dbReference type="InterPro" id="IPR015892">
    <property type="entry name" value="Carbonic_anhydrase_CS"/>
</dbReference>
<dbReference type="Proteomes" id="UP000309848">
    <property type="component" value="Unassembled WGS sequence"/>
</dbReference>
<keyword evidence="5 8" id="KW-0456">Lyase</keyword>
<dbReference type="PANTHER" id="PTHR11002:SF76">
    <property type="entry name" value="CARBONIC ANHYDRASE"/>
    <property type="match status" value="1"/>
</dbReference>
<evidence type="ECO:0000256" key="3">
    <source>
        <dbReference type="ARBA" id="ARBA00022723"/>
    </source>
</evidence>
<dbReference type="InterPro" id="IPR001765">
    <property type="entry name" value="Carbonic_anhydrase"/>
</dbReference>
<dbReference type="GO" id="GO:0004089">
    <property type="term" value="F:carbonate dehydratase activity"/>
    <property type="evidence" value="ECO:0007669"/>
    <property type="project" value="UniProtKB-UniRule"/>
</dbReference>
<accession>A0A4S1WQN7</accession>
<dbReference type="RefSeq" id="WP_135981706.1">
    <property type="nucleotide sequence ID" value="NZ_JAASQM010000001.1"/>
</dbReference>
<dbReference type="InterPro" id="IPR045066">
    <property type="entry name" value="Beta_CA_cladeB"/>
</dbReference>
<evidence type="ECO:0000256" key="4">
    <source>
        <dbReference type="ARBA" id="ARBA00022833"/>
    </source>
</evidence>
<dbReference type="OrthoDB" id="9797527at2"/>
<keyword evidence="3 7" id="KW-0479">Metal-binding</keyword>
<dbReference type="PANTHER" id="PTHR11002">
    <property type="entry name" value="CARBONIC ANHYDRASE"/>
    <property type="match status" value="1"/>
</dbReference>
<comment type="caution">
    <text evidence="9">The sequence shown here is derived from an EMBL/GenBank/DDBJ whole genome shotgun (WGS) entry which is preliminary data.</text>
</comment>
<comment type="similarity">
    <text evidence="1 8">Belongs to the beta-class carbonic anhydrase family.</text>
</comment>
<feature type="binding site" evidence="7">
    <location>
        <position position="42"/>
    </location>
    <ligand>
        <name>Zn(2+)</name>
        <dbReference type="ChEBI" id="CHEBI:29105"/>
    </ligand>
</feature>
<feature type="binding site" evidence="7">
    <location>
        <position position="106"/>
    </location>
    <ligand>
        <name>Zn(2+)</name>
        <dbReference type="ChEBI" id="CHEBI:29105"/>
    </ligand>
</feature>
<dbReference type="SUPFAM" id="SSF53056">
    <property type="entry name" value="beta-carbonic anhydrase, cab"/>
    <property type="match status" value="1"/>
</dbReference>
<dbReference type="EC" id="4.2.1.1" evidence="2 8"/>
<dbReference type="EMBL" id="SRXU01000001">
    <property type="protein sequence ID" value="TGX45668.1"/>
    <property type="molecule type" value="Genomic_DNA"/>
</dbReference>
<keyword evidence="4 7" id="KW-0862">Zinc</keyword>
<dbReference type="CDD" id="cd00884">
    <property type="entry name" value="beta_CA_cladeB"/>
    <property type="match status" value="1"/>
</dbReference>
<dbReference type="Gene3D" id="3.40.1050.10">
    <property type="entry name" value="Carbonic anhydrase"/>
    <property type="match status" value="1"/>
</dbReference>